<evidence type="ECO:0000313" key="1">
    <source>
        <dbReference type="EnsemblMetazoa" id="SMAR015090-PA"/>
    </source>
</evidence>
<name>T1JML0_STRMM</name>
<accession>T1JML0</accession>
<dbReference type="EnsemblMetazoa" id="SMAR015090-RA">
    <property type="protein sequence ID" value="SMAR015090-PA"/>
    <property type="gene ID" value="SMAR015090"/>
</dbReference>
<dbReference type="AlphaFoldDB" id="T1JML0"/>
<evidence type="ECO:0000313" key="2">
    <source>
        <dbReference type="Proteomes" id="UP000014500"/>
    </source>
</evidence>
<dbReference type="HOGENOM" id="CLU_2906922_0_0_1"/>
<dbReference type="EMBL" id="JH431265">
    <property type="status" value="NOT_ANNOTATED_CDS"/>
    <property type="molecule type" value="Genomic_DNA"/>
</dbReference>
<proteinExistence type="predicted"/>
<keyword evidence="2" id="KW-1185">Reference proteome</keyword>
<sequence>MYIHSIDSIVSSGHSKIILSLFLTLDFTEPYRFGLSQGPSLRRATRFKRVLARTQYIMKSIN</sequence>
<reference evidence="2" key="1">
    <citation type="submission" date="2011-05" db="EMBL/GenBank/DDBJ databases">
        <authorList>
            <person name="Richards S.R."/>
            <person name="Qu J."/>
            <person name="Jiang H."/>
            <person name="Jhangiani S.N."/>
            <person name="Agravi P."/>
            <person name="Goodspeed R."/>
            <person name="Gross S."/>
            <person name="Mandapat C."/>
            <person name="Jackson L."/>
            <person name="Mathew T."/>
            <person name="Pu L."/>
            <person name="Thornton R."/>
            <person name="Saada N."/>
            <person name="Wilczek-Boney K.B."/>
            <person name="Lee S."/>
            <person name="Kovar C."/>
            <person name="Wu Y."/>
            <person name="Scherer S.E."/>
            <person name="Worley K.C."/>
            <person name="Muzny D.M."/>
            <person name="Gibbs R."/>
        </authorList>
    </citation>
    <scope>NUCLEOTIDE SEQUENCE</scope>
    <source>
        <strain evidence="2">Brora</strain>
    </source>
</reference>
<reference evidence="1" key="2">
    <citation type="submission" date="2015-02" db="UniProtKB">
        <authorList>
            <consortium name="EnsemblMetazoa"/>
        </authorList>
    </citation>
    <scope>IDENTIFICATION</scope>
</reference>
<organism evidence="1 2">
    <name type="scientific">Strigamia maritima</name>
    <name type="common">European centipede</name>
    <name type="synonym">Geophilus maritimus</name>
    <dbReference type="NCBI Taxonomy" id="126957"/>
    <lineage>
        <taxon>Eukaryota</taxon>
        <taxon>Metazoa</taxon>
        <taxon>Ecdysozoa</taxon>
        <taxon>Arthropoda</taxon>
        <taxon>Myriapoda</taxon>
        <taxon>Chilopoda</taxon>
        <taxon>Pleurostigmophora</taxon>
        <taxon>Geophilomorpha</taxon>
        <taxon>Linotaeniidae</taxon>
        <taxon>Strigamia</taxon>
    </lineage>
</organism>
<protein>
    <submittedName>
        <fullName evidence="1">Uncharacterized protein</fullName>
    </submittedName>
</protein>
<dbReference type="Proteomes" id="UP000014500">
    <property type="component" value="Unassembled WGS sequence"/>
</dbReference>